<evidence type="ECO:0000259" key="7">
    <source>
        <dbReference type="PROSITE" id="PS50850"/>
    </source>
</evidence>
<keyword evidence="3 6" id="KW-0812">Transmembrane</keyword>
<feature type="transmembrane region" description="Helical" evidence="6">
    <location>
        <begin position="33"/>
        <end position="56"/>
    </location>
</feature>
<keyword evidence="5 6" id="KW-0472">Membrane</keyword>
<evidence type="ECO:0000256" key="4">
    <source>
        <dbReference type="ARBA" id="ARBA00022989"/>
    </source>
</evidence>
<evidence type="ECO:0000313" key="8">
    <source>
        <dbReference type="EMBL" id="GLS68206.1"/>
    </source>
</evidence>
<dbReference type="InterPro" id="IPR050189">
    <property type="entry name" value="MFS_Efflux_Transporters"/>
</dbReference>
<name>A0AA37TED3_9HYPH</name>
<feature type="transmembrane region" description="Helical" evidence="6">
    <location>
        <begin position="76"/>
        <end position="96"/>
    </location>
</feature>
<dbReference type="InterPro" id="IPR020846">
    <property type="entry name" value="MFS_dom"/>
</dbReference>
<accession>A0AA37TED3</accession>
<dbReference type="InterPro" id="IPR036259">
    <property type="entry name" value="MFS_trans_sf"/>
</dbReference>
<proteinExistence type="predicted"/>
<keyword evidence="4 6" id="KW-1133">Transmembrane helix</keyword>
<dbReference type="Proteomes" id="UP001157440">
    <property type="component" value="Unassembled WGS sequence"/>
</dbReference>
<reference evidence="9" key="1">
    <citation type="journal article" date="2019" name="Int. J. Syst. Evol. Microbiol.">
        <title>The Global Catalogue of Microorganisms (GCM) 10K type strain sequencing project: providing services to taxonomists for standard genome sequencing and annotation.</title>
        <authorList>
            <consortium name="The Broad Institute Genomics Platform"/>
            <consortium name="The Broad Institute Genome Sequencing Center for Infectious Disease"/>
            <person name="Wu L."/>
            <person name="Ma J."/>
        </authorList>
    </citation>
    <scope>NUCLEOTIDE SEQUENCE [LARGE SCALE GENOMIC DNA]</scope>
    <source>
        <strain evidence="9">NBRC 103632</strain>
    </source>
</reference>
<dbReference type="Gene3D" id="1.20.1250.20">
    <property type="entry name" value="MFS general substrate transporter like domains"/>
    <property type="match status" value="1"/>
</dbReference>
<evidence type="ECO:0000256" key="3">
    <source>
        <dbReference type="ARBA" id="ARBA00022692"/>
    </source>
</evidence>
<comment type="caution">
    <text evidence="8">The sequence shown here is derived from an EMBL/GenBank/DDBJ whole genome shotgun (WGS) entry which is preliminary data.</text>
</comment>
<dbReference type="GO" id="GO:0005886">
    <property type="term" value="C:plasma membrane"/>
    <property type="evidence" value="ECO:0007669"/>
    <property type="project" value="UniProtKB-SubCell"/>
</dbReference>
<evidence type="ECO:0000256" key="1">
    <source>
        <dbReference type="ARBA" id="ARBA00004651"/>
    </source>
</evidence>
<dbReference type="AlphaFoldDB" id="A0AA37TED3"/>
<dbReference type="SUPFAM" id="SSF103473">
    <property type="entry name" value="MFS general substrate transporter"/>
    <property type="match status" value="1"/>
</dbReference>
<evidence type="ECO:0000256" key="2">
    <source>
        <dbReference type="ARBA" id="ARBA00022475"/>
    </source>
</evidence>
<dbReference type="InterPro" id="IPR011701">
    <property type="entry name" value="MFS"/>
</dbReference>
<evidence type="ECO:0000313" key="9">
    <source>
        <dbReference type="Proteomes" id="UP001157440"/>
    </source>
</evidence>
<evidence type="ECO:0000256" key="5">
    <source>
        <dbReference type="ARBA" id="ARBA00023136"/>
    </source>
</evidence>
<comment type="subcellular location">
    <subcellularLocation>
        <location evidence="1">Cell membrane</location>
        <topology evidence="1">Multi-pass membrane protein</topology>
    </subcellularLocation>
</comment>
<dbReference type="EMBL" id="BSPL01000004">
    <property type="protein sequence ID" value="GLS68206.1"/>
    <property type="molecule type" value="Genomic_DNA"/>
</dbReference>
<dbReference type="PANTHER" id="PTHR43124">
    <property type="entry name" value="PURINE EFFLUX PUMP PBUE"/>
    <property type="match status" value="1"/>
</dbReference>
<gene>
    <name evidence="8" type="ORF">GCM10007890_02180</name>
</gene>
<dbReference type="PROSITE" id="PS50850">
    <property type="entry name" value="MFS"/>
    <property type="match status" value="1"/>
</dbReference>
<evidence type="ECO:0000256" key="6">
    <source>
        <dbReference type="SAM" id="Phobius"/>
    </source>
</evidence>
<organism evidence="8 9">
    <name type="scientific">Methylobacterium tardum</name>
    <dbReference type="NCBI Taxonomy" id="374432"/>
    <lineage>
        <taxon>Bacteria</taxon>
        <taxon>Pseudomonadati</taxon>
        <taxon>Pseudomonadota</taxon>
        <taxon>Alphaproteobacteria</taxon>
        <taxon>Hyphomicrobiales</taxon>
        <taxon>Methylobacteriaceae</taxon>
        <taxon>Methylobacterium</taxon>
    </lineage>
</organism>
<protein>
    <recommendedName>
        <fullName evidence="7">Major facilitator superfamily (MFS) profile domain-containing protein</fullName>
    </recommendedName>
</protein>
<keyword evidence="9" id="KW-1185">Reference proteome</keyword>
<feature type="domain" description="Major facilitator superfamily (MFS) profile" evidence="7">
    <location>
        <begin position="34"/>
        <end position="114"/>
    </location>
</feature>
<dbReference type="GO" id="GO:0022857">
    <property type="term" value="F:transmembrane transporter activity"/>
    <property type="evidence" value="ECO:0007669"/>
    <property type="project" value="InterPro"/>
</dbReference>
<sequence>MTLLDLPETDPLDAEAAVSAAPSAPAPGPRPGVVLAALAVGGFAIGTTEFAAMSLLPAFAPDLGLDAPTAGHVISAYALGVVVGAPVIAVLAAKVARRTLLVGLMVLFALGNGL</sequence>
<keyword evidence="2" id="KW-1003">Cell membrane</keyword>
<dbReference type="PANTHER" id="PTHR43124:SF3">
    <property type="entry name" value="CHLORAMPHENICOL EFFLUX PUMP RV0191"/>
    <property type="match status" value="1"/>
</dbReference>
<dbReference type="Pfam" id="PF07690">
    <property type="entry name" value="MFS_1"/>
    <property type="match status" value="1"/>
</dbReference>